<gene>
    <name evidence="1" type="ORF">GCM10009107_44550</name>
</gene>
<dbReference type="EMBL" id="BAAAEW010000026">
    <property type="protein sequence ID" value="GAA0761141.1"/>
    <property type="molecule type" value="Genomic_DNA"/>
</dbReference>
<name>A0ABN1KB84_9BURK</name>
<keyword evidence="2" id="KW-1185">Reference proteome</keyword>
<reference evidence="1 2" key="1">
    <citation type="journal article" date="2019" name="Int. J. Syst. Evol. Microbiol.">
        <title>The Global Catalogue of Microorganisms (GCM) 10K type strain sequencing project: providing services to taxonomists for standard genome sequencing and annotation.</title>
        <authorList>
            <consortium name="The Broad Institute Genomics Platform"/>
            <consortium name="The Broad Institute Genome Sequencing Center for Infectious Disease"/>
            <person name="Wu L."/>
            <person name="Ma J."/>
        </authorList>
    </citation>
    <scope>NUCLEOTIDE SEQUENCE [LARGE SCALE GENOMIC DNA]</scope>
    <source>
        <strain evidence="1 2">JCM 15503</strain>
    </source>
</reference>
<proteinExistence type="predicted"/>
<protein>
    <submittedName>
        <fullName evidence="1">Uncharacterized protein</fullName>
    </submittedName>
</protein>
<evidence type="ECO:0000313" key="1">
    <source>
        <dbReference type="EMBL" id="GAA0761141.1"/>
    </source>
</evidence>
<sequence>MFAWGLPPVSYLSSSFREARAMMIADSIGPVSQLRNTLAQLEAGTLRPEVTCARFRMATLQWHSLPDRYSTVLERLLAPLDMAVMLGEESCSFSRADVVQALHQWLDHAEQLR</sequence>
<comment type="caution">
    <text evidence="1">The sequence shown here is derived from an EMBL/GenBank/DDBJ whole genome shotgun (WGS) entry which is preliminary data.</text>
</comment>
<accession>A0ABN1KB84</accession>
<organism evidence="1 2">
    <name type="scientific">Ideonella azotifigens</name>
    <dbReference type="NCBI Taxonomy" id="513160"/>
    <lineage>
        <taxon>Bacteria</taxon>
        <taxon>Pseudomonadati</taxon>
        <taxon>Pseudomonadota</taxon>
        <taxon>Betaproteobacteria</taxon>
        <taxon>Burkholderiales</taxon>
        <taxon>Sphaerotilaceae</taxon>
        <taxon>Ideonella</taxon>
    </lineage>
</organism>
<evidence type="ECO:0000313" key="2">
    <source>
        <dbReference type="Proteomes" id="UP001500279"/>
    </source>
</evidence>
<dbReference type="Proteomes" id="UP001500279">
    <property type="component" value="Unassembled WGS sequence"/>
</dbReference>